<name>A0ACB8RWJ9_9AGAM</name>
<reference evidence="1" key="2">
    <citation type="journal article" date="2022" name="New Phytol.">
        <title>Evolutionary transition to the ectomycorrhizal habit in the genomes of a hyperdiverse lineage of mushroom-forming fungi.</title>
        <authorList>
            <person name="Looney B."/>
            <person name="Miyauchi S."/>
            <person name="Morin E."/>
            <person name="Drula E."/>
            <person name="Courty P.E."/>
            <person name="Kohler A."/>
            <person name="Kuo A."/>
            <person name="LaButti K."/>
            <person name="Pangilinan J."/>
            <person name="Lipzen A."/>
            <person name="Riley R."/>
            <person name="Andreopoulos W."/>
            <person name="He G."/>
            <person name="Johnson J."/>
            <person name="Nolan M."/>
            <person name="Tritt A."/>
            <person name="Barry K.W."/>
            <person name="Grigoriev I.V."/>
            <person name="Nagy L.G."/>
            <person name="Hibbett D."/>
            <person name="Henrissat B."/>
            <person name="Matheny P.B."/>
            <person name="Labbe J."/>
            <person name="Martin F.M."/>
        </authorList>
    </citation>
    <scope>NUCLEOTIDE SEQUENCE</scope>
    <source>
        <strain evidence="1">FP105234-sp</strain>
    </source>
</reference>
<sequence length="281" mass="30858">MCFLVAFFHHAFDPANLPFVADFLASWAVLVVLPFLEAVRQGRPLILAFPVIHGLLYQTQGAGIVYPLFWAAFILSGRASTGLPPAQAKISQAHAEATLFGFLIGFTVLTVSMLTLQDPIVTAMWQPFPVYIQLLAYLHLLVRPASSHPESGYTTVQATWFFAFLISAISHIAAVYPALEDRATLIHYYVPRVAAPDPRTTTLSYATHVFLQWDGTFMFGSGLLGSLWFAESILQALGIALWNVTITPVLGPGAATAGVLMWREWKLNGSSDEAVEEKKFT</sequence>
<proteinExistence type="predicted"/>
<dbReference type="Proteomes" id="UP000814033">
    <property type="component" value="Unassembled WGS sequence"/>
</dbReference>
<gene>
    <name evidence="1" type="ORF">FA95DRAFT_1582308</name>
</gene>
<protein>
    <submittedName>
        <fullName evidence="1">Uncharacterized protein</fullName>
    </submittedName>
</protein>
<accession>A0ACB8RWJ9</accession>
<organism evidence="1 2">
    <name type="scientific">Auriscalpium vulgare</name>
    <dbReference type="NCBI Taxonomy" id="40419"/>
    <lineage>
        <taxon>Eukaryota</taxon>
        <taxon>Fungi</taxon>
        <taxon>Dikarya</taxon>
        <taxon>Basidiomycota</taxon>
        <taxon>Agaricomycotina</taxon>
        <taxon>Agaricomycetes</taxon>
        <taxon>Russulales</taxon>
        <taxon>Auriscalpiaceae</taxon>
        <taxon>Auriscalpium</taxon>
    </lineage>
</organism>
<comment type="caution">
    <text evidence="1">The sequence shown here is derived from an EMBL/GenBank/DDBJ whole genome shotgun (WGS) entry which is preliminary data.</text>
</comment>
<dbReference type="EMBL" id="MU275890">
    <property type="protein sequence ID" value="KAI0048192.1"/>
    <property type="molecule type" value="Genomic_DNA"/>
</dbReference>
<keyword evidence="2" id="KW-1185">Reference proteome</keyword>
<reference evidence="1" key="1">
    <citation type="submission" date="2021-02" db="EMBL/GenBank/DDBJ databases">
        <authorList>
            <consortium name="DOE Joint Genome Institute"/>
            <person name="Ahrendt S."/>
            <person name="Looney B.P."/>
            <person name="Miyauchi S."/>
            <person name="Morin E."/>
            <person name="Drula E."/>
            <person name="Courty P.E."/>
            <person name="Chicoki N."/>
            <person name="Fauchery L."/>
            <person name="Kohler A."/>
            <person name="Kuo A."/>
            <person name="Labutti K."/>
            <person name="Pangilinan J."/>
            <person name="Lipzen A."/>
            <person name="Riley R."/>
            <person name="Andreopoulos W."/>
            <person name="He G."/>
            <person name="Johnson J."/>
            <person name="Barry K.W."/>
            <person name="Grigoriev I.V."/>
            <person name="Nagy L."/>
            <person name="Hibbett D."/>
            <person name="Henrissat B."/>
            <person name="Matheny P.B."/>
            <person name="Labbe J."/>
            <person name="Martin F."/>
        </authorList>
    </citation>
    <scope>NUCLEOTIDE SEQUENCE</scope>
    <source>
        <strain evidence="1">FP105234-sp</strain>
    </source>
</reference>
<evidence type="ECO:0000313" key="1">
    <source>
        <dbReference type="EMBL" id="KAI0048192.1"/>
    </source>
</evidence>
<evidence type="ECO:0000313" key="2">
    <source>
        <dbReference type="Proteomes" id="UP000814033"/>
    </source>
</evidence>